<dbReference type="AlphaFoldDB" id="A0A6V8NWT3"/>
<accession>A0A6V8NWT3</accession>
<evidence type="ECO:0000256" key="1">
    <source>
        <dbReference type="SAM" id="MobiDB-lite"/>
    </source>
</evidence>
<proteinExistence type="predicted"/>
<reference evidence="2 3" key="1">
    <citation type="journal article" date="2020" name="Front. Microbiol.">
        <title>Single-cell genomics of novel Actinobacteria with the Wood-Ljungdahl pathway discovered in a serpentinizing system.</title>
        <authorList>
            <person name="Merino N."/>
            <person name="Kawai M."/>
            <person name="Boyd E.S."/>
            <person name="Colman D.R."/>
            <person name="McGlynn S.E."/>
            <person name="Nealson K.H."/>
            <person name="Kurokawa K."/>
            <person name="Hongoh Y."/>
        </authorList>
    </citation>
    <scope>NUCLEOTIDE SEQUENCE [LARGE SCALE GENOMIC DNA]</scope>
    <source>
        <strain evidence="2 3">S09_30</strain>
    </source>
</reference>
<feature type="region of interest" description="Disordered" evidence="1">
    <location>
        <begin position="1"/>
        <end position="22"/>
    </location>
</feature>
<dbReference type="EMBL" id="BLRW01000248">
    <property type="protein sequence ID" value="GFP23910.1"/>
    <property type="molecule type" value="Genomic_DNA"/>
</dbReference>
<evidence type="ECO:0000313" key="2">
    <source>
        <dbReference type="EMBL" id="GFP23910.1"/>
    </source>
</evidence>
<feature type="non-terminal residue" evidence="2">
    <location>
        <position position="22"/>
    </location>
</feature>
<organism evidence="2 3">
    <name type="scientific">Candidatus Hakubella thermalkaliphila</name>
    <dbReference type="NCBI Taxonomy" id="2754717"/>
    <lineage>
        <taxon>Bacteria</taxon>
        <taxon>Bacillati</taxon>
        <taxon>Actinomycetota</taxon>
        <taxon>Actinomycetota incertae sedis</taxon>
        <taxon>Candidatus Hakubellales</taxon>
        <taxon>Candidatus Hakubellaceae</taxon>
        <taxon>Candidatus Hakubella</taxon>
    </lineage>
</organism>
<comment type="caution">
    <text evidence="2">The sequence shown here is derived from an EMBL/GenBank/DDBJ whole genome shotgun (WGS) entry which is preliminary data.</text>
</comment>
<sequence length="22" mass="2459">MKTAAILQQRKGESNIGLESQR</sequence>
<gene>
    <name evidence="2" type="ORF">HKBW3S09_01376</name>
</gene>
<evidence type="ECO:0000313" key="3">
    <source>
        <dbReference type="Proteomes" id="UP000585609"/>
    </source>
</evidence>
<protein>
    <submittedName>
        <fullName evidence="2">Uncharacterized protein</fullName>
    </submittedName>
</protein>
<dbReference type="Proteomes" id="UP000585609">
    <property type="component" value="Unassembled WGS sequence"/>
</dbReference>
<name>A0A6V8NWT3_9ACTN</name>